<dbReference type="GO" id="GO:0003777">
    <property type="term" value="F:microtubule motor activity"/>
    <property type="evidence" value="ECO:0007669"/>
    <property type="project" value="InterPro"/>
</dbReference>
<dbReference type="PRINTS" id="PR00380">
    <property type="entry name" value="KINESINHEAVY"/>
</dbReference>
<feature type="compositionally biased region" description="Low complexity" evidence="8">
    <location>
        <begin position="382"/>
        <end position="408"/>
    </location>
</feature>
<gene>
    <name evidence="10" type="ORF">AYI68_g2307</name>
</gene>
<feature type="compositionally biased region" description="Polar residues" evidence="8">
    <location>
        <begin position="358"/>
        <end position="372"/>
    </location>
</feature>
<dbReference type="InterPro" id="IPR027417">
    <property type="entry name" value="P-loop_NTPase"/>
</dbReference>
<dbReference type="Proteomes" id="UP000187455">
    <property type="component" value="Unassembled WGS sequence"/>
</dbReference>
<feature type="binding site" evidence="5">
    <location>
        <begin position="88"/>
        <end position="95"/>
    </location>
    <ligand>
        <name>ATP</name>
        <dbReference type="ChEBI" id="CHEBI:30616"/>
    </ligand>
</feature>
<accession>A0A1R0H303</accession>
<evidence type="ECO:0000256" key="7">
    <source>
        <dbReference type="RuleBase" id="RU000394"/>
    </source>
</evidence>
<dbReference type="STRING" id="133383.A0A1R0H303"/>
<evidence type="ECO:0000259" key="9">
    <source>
        <dbReference type="PROSITE" id="PS50067"/>
    </source>
</evidence>
<dbReference type="Gene3D" id="3.40.850.10">
    <property type="entry name" value="Kinesin motor domain"/>
    <property type="match status" value="1"/>
</dbReference>
<feature type="compositionally biased region" description="Basic and acidic residues" evidence="8">
    <location>
        <begin position="344"/>
        <end position="356"/>
    </location>
</feature>
<dbReference type="GO" id="GO:0007052">
    <property type="term" value="P:mitotic spindle organization"/>
    <property type="evidence" value="ECO:0007669"/>
    <property type="project" value="TreeGrafter"/>
</dbReference>
<evidence type="ECO:0000256" key="5">
    <source>
        <dbReference type="PROSITE-ProRule" id="PRU00283"/>
    </source>
</evidence>
<keyword evidence="2 5" id="KW-0547">Nucleotide-binding</keyword>
<dbReference type="PROSITE" id="PS50005">
    <property type="entry name" value="TPR"/>
    <property type="match status" value="1"/>
</dbReference>
<dbReference type="EMBL" id="LSSL01000851">
    <property type="protein sequence ID" value="OLY83549.1"/>
    <property type="molecule type" value="Genomic_DNA"/>
</dbReference>
<reference evidence="10 11" key="1">
    <citation type="journal article" date="2016" name="Mol. Biol. Evol.">
        <title>Genome-Wide Survey of Gut Fungi (Harpellales) Reveals the First Horizontally Transferred Ubiquitin Gene from a Mosquito Host.</title>
        <authorList>
            <person name="Wang Y."/>
            <person name="White M.M."/>
            <person name="Kvist S."/>
            <person name="Moncalvo J.M."/>
        </authorList>
    </citation>
    <scope>NUCLEOTIDE SEQUENCE [LARGE SCALE GENOMIC DNA]</scope>
    <source>
        <strain evidence="10 11">ALG-7-W6</strain>
    </source>
</reference>
<keyword evidence="4 5" id="KW-0505">Motor protein</keyword>
<dbReference type="CDD" id="cd00106">
    <property type="entry name" value="KISc"/>
    <property type="match status" value="1"/>
</dbReference>
<name>A0A1R0H303_9FUNG</name>
<dbReference type="GO" id="GO:0005874">
    <property type="term" value="C:microtubule"/>
    <property type="evidence" value="ECO:0007669"/>
    <property type="project" value="UniProtKB-KW"/>
</dbReference>
<evidence type="ECO:0000256" key="1">
    <source>
        <dbReference type="ARBA" id="ARBA00022701"/>
    </source>
</evidence>
<dbReference type="GO" id="GO:0008017">
    <property type="term" value="F:microtubule binding"/>
    <property type="evidence" value="ECO:0007669"/>
    <property type="project" value="InterPro"/>
</dbReference>
<keyword evidence="3 5" id="KW-0067">ATP-binding</keyword>
<dbReference type="InterPro" id="IPR001752">
    <property type="entry name" value="Kinesin_motor_dom"/>
</dbReference>
<dbReference type="GO" id="GO:0007018">
    <property type="term" value="P:microtubule-based movement"/>
    <property type="evidence" value="ECO:0007669"/>
    <property type="project" value="InterPro"/>
</dbReference>
<evidence type="ECO:0000256" key="8">
    <source>
        <dbReference type="SAM" id="MobiDB-lite"/>
    </source>
</evidence>
<evidence type="ECO:0000256" key="2">
    <source>
        <dbReference type="ARBA" id="ARBA00022741"/>
    </source>
</evidence>
<evidence type="ECO:0000256" key="6">
    <source>
        <dbReference type="PROSITE-ProRule" id="PRU00339"/>
    </source>
</evidence>
<dbReference type="SMART" id="SM00129">
    <property type="entry name" value="KISc"/>
    <property type="match status" value="1"/>
</dbReference>
<dbReference type="OrthoDB" id="3176171at2759"/>
<dbReference type="AlphaFoldDB" id="A0A1R0H303"/>
<dbReference type="InterPro" id="IPR010994">
    <property type="entry name" value="RuvA_2-like"/>
</dbReference>
<dbReference type="SUPFAM" id="SSF47781">
    <property type="entry name" value="RuvA domain 2-like"/>
    <property type="match status" value="1"/>
</dbReference>
<dbReference type="InterPro" id="IPR036961">
    <property type="entry name" value="Kinesin_motor_dom_sf"/>
</dbReference>
<dbReference type="PANTHER" id="PTHR47969">
    <property type="entry name" value="CHROMOSOME-ASSOCIATED KINESIN KIF4A-RELATED"/>
    <property type="match status" value="1"/>
</dbReference>
<dbReference type="PROSITE" id="PS00411">
    <property type="entry name" value="KINESIN_MOTOR_1"/>
    <property type="match status" value="1"/>
</dbReference>
<keyword evidence="6" id="KW-0802">TPR repeat</keyword>
<keyword evidence="1 7" id="KW-0493">Microtubule</keyword>
<dbReference type="InterPro" id="IPR027640">
    <property type="entry name" value="Kinesin-like_fam"/>
</dbReference>
<dbReference type="InterPro" id="IPR019821">
    <property type="entry name" value="Kinesin_motor_CS"/>
</dbReference>
<protein>
    <recommendedName>
        <fullName evidence="7">Kinesin-like protein</fullName>
    </recommendedName>
</protein>
<dbReference type="InterPro" id="IPR019734">
    <property type="entry name" value="TPR_rpt"/>
</dbReference>
<dbReference type="PROSITE" id="PS50067">
    <property type="entry name" value="KINESIN_MOTOR_2"/>
    <property type="match status" value="1"/>
</dbReference>
<feature type="domain" description="Kinesin motor" evidence="9">
    <location>
        <begin position="7"/>
        <end position="333"/>
    </location>
</feature>
<evidence type="ECO:0000313" key="10">
    <source>
        <dbReference type="EMBL" id="OLY83549.1"/>
    </source>
</evidence>
<evidence type="ECO:0000256" key="4">
    <source>
        <dbReference type="ARBA" id="ARBA00023175"/>
    </source>
</evidence>
<dbReference type="SUPFAM" id="SSF52540">
    <property type="entry name" value="P-loop containing nucleoside triphosphate hydrolases"/>
    <property type="match status" value="1"/>
</dbReference>
<dbReference type="Pfam" id="PF00225">
    <property type="entry name" value="Kinesin"/>
    <property type="match status" value="1"/>
</dbReference>
<dbReference type="GO" id="GO:0005524">
    <property type="term" value="F:ATP binding"/>
    <property type="evidence" value="ECO:0007669"/>
    <property type="project" value="UniProtKB-UniRule"/>
</dbReference>
<dbReference type="GO" id="GO:0005875">
    <property type="term" value="C:microtubule associated complex"/>
    <property type="evidence" value="ECO:0007669"/>
    <property type="project" value="TreeGrafter"/>
</dbReference>
<proteinExistence type="inferred from homology"/>
<comment type="similarity">
    <text evidence="5 7">Belongs to the TRAFAC class myosin-kinesin ATPase superfamily. Kinesin family.</text>
</comment>
<evidence type="ECO:0000313" key="11">
    <source>
        <dbReference type="Proteomes" id="UP000187455"/>
    </source>
</evidence>
<sequence length="829" mass="93553">MTSHPNKVQVLCRIRPFLKDETVDNTISTEGDKTIKVQNHRDPTKELHYTFDACFDSKASQKNVYFPYVKNLVDSVFEGQSSTIFCYGVTGAGKTFTIQGDDLHLGIIPRAMMQIFANGNARNIIYPIKMSYYEVFKENVYDLLRERDSGPGLPIREDSNRRTFVAGLKEELLTSFEEFKKVFNTAAKRRRTASTRLNANSSRSHAVLMIKICSKGNSDNIIYEGQLNLIDLAGSEDNRKTDNNRERMKESTAINQSLFVLGKVIEALNSGAVSFSYFVKSRIPYRDSKMTRILQDSLGGGSKSMMIVNIAPGESFLQDTQKTLNYATKAREVVNKDRVFERVMHSADSNSRKRSADFASNNGYNSGINELSNSKRKKLNIDNFNDNDSFSRPRNPINNGSNSNGRSRVYGEKINSTDNLNIKKGNQFSKISNLKNHTSSVEEIVVQKIQTFEKRTENMSNEITKRLDRLEKKLNDDSHSNNSMIVDSDILDLISPTTKLKTSKALLVKGKELEKSGNLHEALKRFEQALHYAPELVSLSKHIDKLRNKIKVYNEQPVINNDLKKSEKNQESLPIHFLQDSLKGGDLFSPTIKKNTKKPSEITRVGQLHNQNEPEGQSNISSITSNNKWKVLASASKKNKSIFKNTIFSLSNSPFKSKSSSFPSEDLTNNSLLFNYEDGGLFSKNLIKRKTNKNENGIEENGISRKISESKILTQSYKFNLKKPQRHIVSSDSEYDSSSNNNHANLKKTKTLMVNNAANHDSKLANDPTLINSINKADLRELVRLKGVGKKRAMVIREFILNNGYIENVYDLINAGLSKTVVTNILSTE</sequence>
<keyword evidence="11" id="KW-1185">Reference proteome</keyword>
<dbReference type="GO" id="GO:0051231">
    <property type="term" value="P:spindle elongation"/>
    <property type="evidence" value="ECO:0007669"/>
    <property type="project" value="TreeGrafter"/>
</dbReference>
<organism evidence="10 11">
    <name type="scientific">Smittium mucronatum</name>
    <dbReference type="NCBI Taxonomy" id="133383"/>
    <lineage>
        <taxon>Eukaryota</taxon>
        <taxon>Fungi</taxon>
        <taxon>Fungi incertae sedis</taxon>
        <taxon>Zoopagomycota</taxon>
        <taxon>Kickxellomycotina</taxon>
        <taxon>Harpellomycetes</taxon>
        <taxon>Harpellales</taxon>
        <taxon>Legeriomycetaceae</taxon>
        <taxon>Smittium</taxon>
    </lineage>
</organism>
<evidence type="ECO:0000256" key="3">
    <source>
        <dbReference type="ARBA" id="ARBA00022840"/>
    </source>
</evidence>
<comment type="caution">
    <text evidence="10">The sequence shown here is derived from an EMBL/GenBank/DDBJ whole genome shotgun (WGS) entry which is preliminary data.</text>
</comment>
<feature type="region of interest" description="Disordered" evidence="8">
    <location>
        <begin position="344"/>
        <end position="410"/>
    </location>
</feature>
<feature type="repeat" description="TPR" evidence="6">
    <location>
        <begin position="503"/>
        <end position="536"/>
    </location>
</feature>
<dbReference type="PANTHER" id="PTHR47969:SF9">
    <property type="entry name" value="KINESIN-LIKE PROTEIN"/>
    <property type="match status" value="1"/>
</dbReference>